<dbReference type="EMBL" id="MU970068">
    <property type="protein sequence ID" value="KAK9322971.1"/>
    <property type="molecule type" value="Genomic_DNA"/>
</dbReference>
<accession>A0ACC3TQC7</accession>
<proteinExistence type="predicted"/>
<sequence>MATNIGENDSQQRTLIETLKTILRLCDRSVFRPLRYANHSTGVIQLALALLDFGYKPMSLSDDLWMHLADDHRKVGELSQFLSPVGGSFHRVTILTGVAPRIPLTWQEAAKRFELSIPLKTALEEWTTTVFKDLLMPMRAKGKTSTPSDRSSTASWPKSLRKKLIERDAWFSVVGEVLDLNAPSDIAELPSGSELLEVAHILLFSASGNNRLREMLSMFADEDINDLLTGPSINDPSNALLLSHAVHKAFDSFRFGLECQDEQYVIRKFSTVRMPQQLGLYADGATVTFGQNSQSVAVPSPLLCNLHVAIGRVLHASGAAETINKILQDEDELKDGDVEGDYWLGVGASYIRRQLRNLLWSDDLAPDRLDDEDSDGDEAISLTSRRTICT</sequence>
<reference evidence="2" key="1">
    <citation type="journal article" date="2024" name="Front. Bioeng. Biotechnol.">
        <title>Genome-scale model development and genomic sequencing of the oleaginous clade Lipomyces.</title>
        <authorList>
            <person name="Czajka J.J."/>
            <person name="Han Y."/>
            <person name="Kim J."/>
            <person name="Mondo S.J."/>
            <person name="Hofstad B.A."/>
            <person name="Robles A."/>
            <person name="Haridas S."/>
            <person name="Riley R."/>
            <person name="LaButti K."/>
            <person name="Pangilinan J."/>
            <person name="Andreopoulos W."/>
            <person name="Lipzen A."/>
            <person name="Yan J."/>
            <person name="Wang M."/>
            <person name="Ng V."/>
            <person name="Grigoriev I.V."/>
            <person name="Spatafora J.W."/>
            <person name="Magnuson J.K."/>
            <person name="Baker S.E."/>
            <person name="Pomraning K.R."/>
        </authorList>
    </citation>
    <scope>NUCLEOTIDE SEQUENCE [LARGE SCALE GENOMIC DNA]</scope>
    <source>
        <strain evidence="2">CBS 10300</strain>
    </source>
</reference>
<organism evidence="1 2">
    <name type="scientific">Lipomyces orientalis</name>
    <dbReference type="NCBI Taxonomy" id="1233043"/>
    <lineage>
        <taxon>Eukaryota</taxon>
        <taxon>Fungi</taxon>
        <taxon>Dikarya</taxon>
        <taxon>Ascomycota</taxon>
        <taxon>Saccharomycotina</taxon>
        <taxon>Lipomycetes</taxon>
        <taxon>Lipomycetales</taxon>
        <taxon>Lipomycetaceae</taxon>
        <taxon>Lipomyces</taxon>
    </lineage>
</organism>
<comment type="caution">
    <text evidence="1">The sequence shown here is derived from an EMBL/GenBank/DDBJ whole genome shotgun (WGS) entry which is preliminary data.</text>
</comment>
<keyword evidence="2" id="KW-1185">Reference proteome</keyword>
<dbReference type="Proteomes" id="UP001489719">
    <property type="component" value="Unassembled WGS sequence"/>
</dbReference>
<protein>
    <submittedName>
        <fullName evidence="1">Uncharacterized protein</fullName>
    </submittedName>
</protein>
<gene>
    <name evidence="1" type="ORF">V1517DRAFT_116119</name>
</gene>
<evidence type="ECO:0000313" key="1">
    <source>
        <dbReference type="EMBL" id="KAK9322971.1"/>
    </source>
</evidence>
<name>A0ACC3TQC7_9ASCO</name>
<evidence type="ECO:0000313" key="2">
    <source>
        <dbReference type="Proteomes" id="UP001489719"/>
    </source>
</evidence>